<keyword evidence="1" id="KW-0456">Lyase</keyword>
<evidence type="ECO:0000313" key="1">
    <source>
        <dbReference type="EMBL" id="QQK07573.1"/>
    </source>
</evidence>
<dbReference type="EC" id="4.3.3.7" evidence="1"/>
<proteinExistence type="predicted"/>
<dbReference type="Proteomes" id="UP000595814">
    <property type="component" value="Chromosome"/>
</dbReference>
<name>A0AC61MQB4_9FIRM</name>
<protein>
    <submittedName>
        <fullName evidence="1">4-hydroxy-tetrahydrodipicolinate synthase</fullName>
        <ecNumber evidence="1">4.3.3.7</ecNumber>
    </submittedName>
</protein>
<reference evidence="1 2" key="1">
    <citation type="journal article" date="2022" name="Int. J. Syst. Evol. Microbiol.">
        <title>Miniphocaeibacter halophilus sp. nov., an ammonium-tolerant acetate-producing bacterium isolated from a biogas system.</title>
        <authorList>
            <person name="Schnurer A."/>
            <person name="Singh A."/>
            <person name="Bi S."/>
            <person name="Qiao W."/>
            <person name="Westerholm M."/>
        </authorList>
    </citation>
    <scope>NUCLEOTIDE SEQUENCE [LARGE SCALE GENOMIC DNA]</scope>
    <source>
        <strain evidence="1 2">AMB_01</strain>
    </source>
</reference>
<evidence type="ECO:0000313" key="2">
    <source>
        <dbReference type="Proteomes" id="UP000595814"/>
    </source>
</evidence>
<dbReference type="EMBL" id="CP066744">
    <property type="protein sequence ID" value="QQK07573.1"/>
    <property type="molecule type" value="Genomic_DNA"/>
</dbReference>
<accession>A0AC61MQB4</accession>
<sequence>MIFKGSGVAIVTPFKDNGEIDFEKLEELLEFHVENGTDAIIITGTTGEASTMTDDEHLETIKFAVDVINKRIPVIAGTGSNDTRHGINLSVEAEKRGADALLQVTPYYNKTSQKGLEEHFLAIANAVNIPIILYDVPGRTAMTIAPETIERLSKHKNIVGLKDATGNLAYTVEVIRRCGENFAIYSGNDDVVVPLLSVGGVGVISVSANIIPKETSQMVHLYLEGKTKEAAALQIKYKKFIDSLFAEANPIPVKAAMNILGFDVGGLRLPLYEASDSTKELLVESMREVGIL</sequence>
<gene>
    <name evidence="1" type="ORF">JFY71_09785</name>
</gene>
<keyword evidence="2" id="KW-1185">Reference proteome</keyword>
<organism evidence="1 2">
    <name type="scientific">Miniphocaeibacter halophilus</name>
    <dbReference type="NCBI Taxonomy" id="2931922"/>
    <lineage>
        <taxon>Bacteria</taxon>
        <taxon>Bacillati</taxon>
        <taxon>Bacillota</taxon>
        <taxon>Tissierellia</taxon>
        <taxon>Tissierellales</taxon>
        <taxon>Peptoniphilaceae</taxon>
        <taxon>Miniphocaeibacter</taxon>
    </lineage>
</organism>